<dbReference type="Proteomes" id="UP001465976">
    <property type="component" value="Unassembled WGS sequence"/>
</dbReference>
<organism evidence="1 2">
    <name type="scientific">Marasmius crinis-equi</name>
    <dbReference type="NCBI Taxonomy" id="585013"/>
    <lineage>
        <taxon>Eukaryota</taxon>
        <taxon>Fungi</taxon>
        <taxon>Dikarya</taxon>
        <taxon>Basidiomycota</taxon>
        <taxon>Agaricomycotina</taxon>
        <taxon>Agaricomycetes</taxon>
        <taxon>Agaricomycetidae</taxon>
        <taxon>Agaricales</taxon>
        <taxon>Marasmiineae</taxon>
        <taxon>Marasmiaceae</taxon>
        <taxon>Marasmius</taxon>
    </lineage>
</organism>
<accession>A0ABR3EKC5</accession>
<dbReference type="EMBL" id="JBAHYK010003625">
    <property type="protein sequence ID" value="KAL0563352.1"/>
    <property type="molecule type" value="Genomic_DNA"/>
</dbReference>
<evidence type="ECO:0000313" key="1">
    <source>
        <dbReference type="EMBL" id="KAL0563352.1"/>
    </source>
</evidence>
<feature type="non-terminal residue" evidence="1">
    <location>
        <position position="220"/>
    </location>
</feature>
<protein>
    <submittedName>
        <fullName evidence="1">Uncharacterized protein</fullName>
    </submittedName>
</protein>
<name>A0ABR3EKC5_9AGAR</name>
<reference evidence="1 2" key="1">
    <citation type="submission" date="2024-02" db="EMBL/GenBank/DDBJ databases">
        <title>A draft genome for the cacao thread blight pathogen Marasmius crinis-equi.</title>
        <authorList>
            <person name="Cohen S.P."/>
            <person name="Baruah I.K."/>
            <person name="Amoako-Attah I."/>
            <person name="Bukari Y."/>
            <person name="Meinhardt L.W."/>
            <person name="Bailey B.A."/>
        </authorList>
    </citation>
    <scope>NUCLEOTIDE SEQUENCE [LARGE SCALE GENOMIC DNA]</scope>
    <source>
        <strain evidence="1 2">GH-76</strain>
    </source>
</reference>
<sequence>MPKAKVLRSRTGRRNPLFIPGNCGVPELNKALRVELNRLRKVGRVAKPIMPGYLRDGRKVSTDMYIGSSHKVTGSAHPKFRELGRIYYCRAGRIFFPGVQEDIPIGLLQRSSHLRQLLTHRAMLKGWRPETDVQANTRATPPAADDEIEFVDTQDMEIDSDEIEVPEHINSDDTVQDEDEGEIVTWGLRPYTVKVVVWITDNIPEDFFLVIARPELRYKL</sequence>
<comment type="caution">
    <text evidence="1">The sequence shown here is derived from an EMBL/GenBank/DDBJ whole genome shotgun (WGS) entry which is preliminary data.</text>
</comment>
<evidence type="ECO:0000313" key="2">
    <source>
        <dbReference type="Proteomes" id="UP001465976"/>
    </source>
</evidence>
<gene>
    <name evidence="1" type="ORF">V5O48_018718</name>
</gene>
<keyword evidence="2" id="KW-1185">Reference proteome</keyword>
<proteinExistence type="predicted"/>